<dbReference type="OrthoDB" id="10037776at2759"/>
<gene>
    <name evidence="2" type="primary">Hypp6226</name>
    <name evidence="2" type="ORF">BLAG_LOCUS4754</name>
</gene>
<dbReference type="EMBL" id="OV696696">
    <property type="protein sequence ID" value="CAH1240939.1"/>
    <property type="molecule type" value="Genomic_DNA"/>
</dbReference>
<proteinExistence type="predicted"/>
<evidence type="ECO:0000256" key="1">
    <source>
        <dbReference type="SAM" id="MobiDB-lite"/>
    </source>
</evidence>
<organism evidence="2 3">
    <name type="scientific">Branchiostoma lanceolatum</name>
    <name type="common">Common lancelet</name>
    <name type="synonym">Amphioxus lanceolatum</name>
    <dbReference type="NCBI Taxonomy" id="7740"/>
    <lineage>
        <taxon>Eukaryota</taxon>
        <taxon>Metazoa</taxon>
        <taxon>Chordata</taxon>
        <taxon>Cephalochordata</taxon>
        <taxon>Leptocardii</taxon>
        <taxon>Amphioxiformes</taxon>
        <taxon>Branchiostomatidae</taxon>
        <taxon>Branchiostoma</taxon>
    </lineage>
</organism>
<evidence type="ECO:0000313" key="2">
    <source>
        <dbReference type="EMBL" id="CAH1240939.1"/>
    </source>
</evidence>
<protein>
    <submittedName>
        <fullName evidence="2">Hypp6226 protein</fullName>
    </submittedName>
</protein>
<accession>A0A8J9YRX1</accession>
<evidence type="ECO:0000313" key="3">
    <source>
        <dbReference type="Proteomes" id="UP000838412"/>
    </source>
</evidence>
<reference evidence="2" key="1">
    <citation type="submission" date="2022-01" db="EMBL/GenBank/DDBJ databases">
        <authorList>
            <person name="Braso-Vives M."/>
        </authorList>
    </citation>
    <scope>NUCLEOTIDE SEQUENCE</scope>
</reference>
<dbReference type="InterPro" id="IPR027417">
    <property type="entry name" value="P-loop_NTPase"/>
</dbReference>
<keyword evidence="3" id="KW-1185">Reference proteome</keyword>
<name>A0A8J9YRX1_BRALA</name>
<feature type="region of interest" description="Disordered" evidence="1">
    <location>
        <begin position="72"/>
        <end position="92"/>
    </location>
</feature>
<dbReference type="Proteomes" id="UP000838412">
    <property type="component" value="Chromosome 11"/>
</dbReference>
<dbReference type="AlphaFoldDB" id="A0A8J9YRX1"/>
<dbReference type="Gene3D" id="3.40.50.300">
    <property type="entry name" value="P-loop containing nucleotide triphosphate hydrolases"/>
    <property type="match status" value="1"/>
</dbReference>
<sequence length="142" mass="15924">MAKAEAGRSTTARVRIFTREELLTRRAGGDGRRPQLDMSRIEAITGSEGRSIDARLTQDAISAINAKCRHLRKEKRDAEDAAKAGPNPSEEARIMEGKVQLMFANPETLVLDPKWRDLLMAERFQNNIIGIVVDEVHKTPSW</sequence>